<sequence>MALHCIRHQSNGTAEYHAESDFIQIMSELVIQPILDHLLSCEKNNTSLMLAIFVIMLANQFEMKLNLENQDIVYKNLLVQVNCEEKKCLSSEFIVENLDKKYVCEQILNFIKQQPDVKDRICVCTWLYAAPLVHFLSGHVYPFSKIPVDVCHLSPEWWCFPDFEQRKNTLKNYKWNNVTKHKTILWNITHFFNKVGHIMFQHSIHLSSSDVMARE</sequence>
<name>V4AHN5_LOTGI</name>
<proteinExistence type="predicted"/>
<dbReference type="KEGG" id="lgi:LOTGIDRAFT_160948"/>
<dbReference type="RefSeq" id="XP_009054456.1">
    <property type="nucleotide sequence ID" value="XM_009056208.1"/>
</dbReference>
<dbReference type="OrthoDB" id="6162711at2759"/>
<evidence type="ECO:0000313" key="1">
    <source>
        <dbReference type="EMBL" id="ESO94715.1"/>
    </source>
</evidence>
<protein>
    <submittedName>
        <fullName evidence="1">Uncharacterized protein</fullName>
    </submittedName>
</protein>
<evidence type="ECO:0000313" key="2">
    <source>
        <dbReference type="Proteomes" id="UP000030746"/>
    </source>
</evidence>
<gene>
    <name evidence="1" type="ORF">LOTGIDRAFT_160948</name>
</gene>
<keyword evidence="2" id="KW-1185">Reference proteome</keyword>
<dbReference type="CTD" id="20238544"/>
<accession>V4AHN5</accession>
<dbReference type="HOGENOM" id="CLU_1284582_0_0_1"/>
<dbReference type="Proteomes" id="UP000030746">
    <property type="component" value="Unassembled WGS sequence"/>
</dbReference>
<organism evidence="1 2">
    <name type="scientific">Lottia gigantea</name>
    <name type="common">Giant owl limpet</name>
    <dbReference type="NCBI Taxonomy" id="225164"/>
    <lineage>
        <taxon>Eukaryota</taxon>
        <taxon>Metazoa</taxon>
        <taxon>Spiralia</taxon>
        <taxon>Lophotrochozoa</taxon>
        <taxon>Mollusca</taxon>
        <taxon>Gastropoda</taxon>
        <taxon>Patellogastropoda</taxon>
        <taxon>Lottioidea</taxon>
        <taxon>Lottiidae</taxon>
        <taxon>Lottia</taxon>
    </lineage>
</organism>
<dbReference type="EMBL" id="KB201750">
    <property type="protein sequence ID" value="ESO94715.1"/>
    <property type="molecule type" value="Genomic_DNA"/>
</dbReference>
<dbReference type="GeneID" id="20238544"/>
<reference evidence="1 2" key="1">
    <citation type="journal article" date="2013" name="Nature">
        <title>Insights into bilaterian evolution from three spiralian genomes.</title>
        <authorList>
            <person name="Simakov O."/>
            <person name="Marletaz F."/>
            <person name="Cho S.J."/>
            <person name="Edsinger-Gonzales E."/>
            <person name="Havlak P."/>
            <person name="Hellsten U."/>
            <person name="Kuo D.H."/>
            <person name="Larsson T."/>
            <person name="Lv J."/>
            <person name="Arendt D."/>
            <person name="Savage R."/>
            <person name="Osoegawa K."/>
            <person name="de Jong P."/>
            <person name="Grimwood J."/>
            <person name="Chapman J.A."/>
            <person name="Shapiro H."/>
            <person name="Aerts A."/>
            <person name="Otillar R.P."/>
            <person name="Terry A.Y."/>
            <person name="Boore J.L."/>
            <person name="Grigoriev I.V."/>
            <person name="Lindberg D.R."/>
            <person name="Seaver E.C."/>
            <person name="Weisblat D.A."/>
            <person name="Putnam N.H."/>
            <person name="Rokhsar D.S."/>
        </authorList>
    </citation>
    <scope>NUCLEOTIDE SEQUENCE [LARGE SCALE GENOMIC DNA]</scope>
</reference>
<dbReference type="AlphaFoldDB" id="V4AHN5"/>